<protein>
    <submittedName>
        <fullName evidence="1">Uncharacterized protein</fullName>
    </submittedName>
</protein>
<comment type="caution">
    <text evidence="1">The sequence shown here is derived from an EMBL/GenBank/DDBJ whole genome shotgun (WGS) entry which is preliminary data.</text>
</comment>
<proteinExistence type="predicted"/>
<sequence>MIRSQEAANKIKNRVHQEIANLGVKVVDEIYDEDYAIADSTKSQSELSGEPSKKKRRTDDVVTQLS</sequence>
<name>A0ACC0WHP1_9STRA</name>
<dbReference type="EMBL" id="CM047592">
    <property type="protein sequence ID" value="KAI9917907.1"/>
    <property type="molecule type" value="Genomic_DNA"/>
</dbReference>
<organism evidence="1 2">
    <name type="scientific">Peronosclerospora sorghi</name>
    <dbReference type="NCBI Taxonomy" id="230839"/>
    <lineage>
        <taxon>Eukaryota</taxon>
        <taxon>Sar</taxon>
        <taxon>Stramenopiles</taxon>
        <taxon>Oomycota</taxon>
        <taxon>Peronosporomycetes</taxon>
        <taxon>Peronosporales</taxon>
        <taxon>Peronosporaceae</taxon>
        <taxon>Peronosclerospora</taxon>
    </lineage>
</organism>
<reference evidence="1 2" key="1">
    <citation type="journal article" date="2022" name="bioRxiv">
        <title>The genome of the oomycete Peronosclerospora sorghi, a cosmopolitan pathogen of maize and sorghum, is inflated with dispersed pseudogenes.</title>
        <authorList>
            <person name="Fletcher K."/>
            <person name="Martin F."/>
            <person name="Isakeit T."/>
            <person name="Cavanaugh K."/>
            <person name="Magill C."/>
            <person name="Michelmore R."/>
        </authorList>
    </citation>
    <scope>NUCLEOTIDE SEQUENCE [LARGE SCALE GENOMIC DNA]</scope>
    <source>
        <strain evidence="1">P6</strain>
    </source>
</reference>
<dbReference type="Proteomes" id="UP001163321">
    <property type="component" value="Chromosome 13"/>
</dbReference>
<gene>
    <name evidence="1" type="ORF">PsorP6_012834</name>
</gene>
<keyword evidence="2" id="KW-1185">Reference proteome</keyword>
<accession>A0ACC0WHP1</accession>
<evidence type="ECO:0000313" key="1">
    <source>
        <dbReference type="EMBL" id="KAI9917907.1"/>
    </source>
</evidence>
<evidence type="ECO:0000313" key="2">
    <source>
        <dbReference type="Proteomes" id="UP001163321"/>
    </source>
</evidence>